<name>A0A9X2FY69_9RHOB</name>
<dbReference type="Proteomes" id="UP001139477">
    <property type="component" value="Unassembled WGS sequence"/>
</dbReference>
<dbReference type="InterPro" id="IPR011042">
    <property type="entry name" value="6-blade_b-propeller_TolB-like"/>
</dbReference>
<accession>A0A9X2FY69</accession>
<evidence type="ECO:0000256" key="1">
    <source>
        <dbReference type="ARBA" id="ARBA00009820"/>
    </source>
</evidence>
<proteinExistence type="inferred from homology"/>
<reference evidence="2" key="1">
    <citation type="submission" date="2022-06" db="EMBL/GenBank/DDBJ databases">
        <title>Limimaricola sediminis sp. nov., isolated from an intertidal sediment.</title>
        <authorList>
            <person name="Shao X."/>
        </authorList>
    </citation>
    <scope>NUCLEOTIDE SEQUENCE</scope>
    <source>
        <strain evidence="2">ASW11-118</strain>
    </source>
</reference>
<sequence length="288" mass="31471">MRIPPPAAAPQALGDAMKSEICIWKSDGTVTVRLACEGRVEAPNWCADGSLLVNAEGRLWRLAPTSDRLEPIETGFAVKLNNDHVPSPDGRHIAICDKVETGASCMYLVPMEGGVPRRIGRTQPSWMHGWSPDGRWLVHAGARDGGPVGIYLMQVESGDERCVTKAFDHADGPDFSADGAWIWFNGEREGRVDIWRIRPDGTQMQRMTHGPGIDWFAHPSPDGRHVVHLRYPPGVQGHPADLDVSLWLMPQEGGEGREIAAFRGGQGSINVPSWAPDGSAFAFVRYPA</sequence>
<organism evidence="2 3">
    <name type="scientific">Limimaricola litoreus</name>
    <dbReference type="NCBI Taxonomy" id="2955316"/>
    <lineage>
        <taxon>Bacteria</taxon>
        <taxon>Pseudomonadati</taxon>
        <taxon>Pseudomonadota</taxon>
        <taxon>Alphaproteobacteria</taxon>
        <taxon>Rhodobacterales</taxon>
        <taxon>Paracoccaceae</taxon>
        <taxon>Limimaricola</taxon>
    </lineage>
</organism>
<dbReference type="InterPro" id="IPR011659">
    <property type="entry name" value="WD40"/>
</dbReference>
<comment type="caution">
    <text evidence="2">The sequence shown here is derived from an EMBL/GenBank/DDBJ whole genome shotgun (WGS) entry which is preliminary data.</text>
</comment>
<dbReference type="SUPFAM" id="SSF82171">
    <property type="entry name" value="DPP6 N-terminal domain-like"/>
    <property type="match status" value="1"/>
</dbReference>
<evidence type="ECO:0000313" key="2">
    <source>
        <dbReference type="EMBL" id="MCP1169338.1"/>
    </source>
</evidence>
<protein>
    <recommendedName>
        <fullName evidence="4">WD40-like Beta Propeller Repeat</fullName>
    </recommendedName>
</protein>
<dbReference type="PANTHER" id="PTHR36842:SF1">
    <property type="entry name" value="PROTEIN TOLB"/>
    <property type="match status" value="1"/>
</dbReference>
<dbReference type="AlphaFoldDB" id="A0A9X2FY69"/>
<dbReference type="RefSeq" id="WP_253332860.1">
    <property type="nucleotide sequence ID" value="NZ_JAMYXC010000194.1"/>
</dbReference>
<dbReference type="PANTHER" id="PTHR36842">
    <property type="entry name" value="PROTEIN TOLB HOMOLOG"/>
    <property type="match status" value="1"/>
</dbReference>
<dbReference type="Gene3D" id="2.120.10.30">
    <property type="entry name" value="TolB, C-terminal domain"/>
    <property type="match status" value="1"/>
</dbReference>
<dbReference type="EMBL" id="JAMYXC010000194">
    <property type="protein sequence ID" value="MCP1169338.1"/>
    <property type="molecule type" value="Genomic_DNA"/>
</dbReference>
<gene>
    <name evidence="2" type="ORF">NHG85_12535</name>
</gene>
<comment type="similarity">
    <text evidence="1">Belongs to the TolB family.</text>
</comment>
<dbReference type="Pfam" id="PF07676">
    <property type="entry name" value="PD40"/>
    <property type="match status" value="3"/>
</dbReference>
<keyword evidence="3" id="KW-1185">Reference proteome</keyword>
<evidence type="ECO:0008006" key="4">
    <source>
        <dbReference type="Google" id="ProtNLM"/>
    </source>
</evidence>
<evidence type="ECO:0000313" key="3">
    <source>
        <dbReference type="Proteomes" id="UP001139477"/>
    </source>
</evidence>